<reference evidence="11" key="1">
    <citation type="submission" date="2012-03" db="EMBL/GenBank/DDBJ databases">
        <title>Complete sequence of chromosome of Deinococcus peraridilitoris DSM 19664.</title>
        <authorList>
            <person name="Lucas S."/>
            <person name="Copeland A."/>
            <person name="Lapidus A."/>
            <person name="Glavina del Rio T."/>
            <person name="Dalin E."/>
            <person name="Tice H."/>
            <person name="Bruce D."/>
            <person name="Goodwin L."/>
            <person name="Pitluck S."/>
            <person name="Peters L."/>
            <person name="Mikhailova N."/>
            <person name="Lu M."/>
            <person name="Kyrpides N."/>
            <person name="Mavromatis K."/>
            <person name="Ivanova N."/>
            <person name="Brettin T."/>
            <person name="Detter J.C."/>
            <person name="Han C."/>
            <person name="Larimer F."/>
            <person name="Land M."/>
            <person name="Hauser L."/>
            <person name="Markowitz V."/>
            <person name="Cheng J.-F."/>
            <person name="Hugenholtz P."/>
            <person name="Woyke T."/>
            <person name="Wu D."/>
            <person name="Pukall R."/>
            <person name="Steenblock K."/>
            <person name="Brambilla E."/>
            <person name="Klenk H.-P."/>
            <person name="Eisen J.A."/>
        </authorList>
    </citation>
    <scope>NUCLEOTIDE SEQUENCE [LARGE SCALE GENOMIC DNA]</scope>
    <source>
        <strain evidence="11">DSM 19664 / LMG 22246 / CIP 109416 / KR-200</strain>
    </source>
</reference>
<evidence type="ECO:0000313" key="11">
    <source>
        <dbReference type="Proteomes" id="UP000010467"/>
    </source>
</evidence>
<evidence type="ECO:0000256" key="9">
    <source>
        <dbReference type="ARBA" id="ARBA00023049"/>
    </source>
</evidence>
<evidence type="ECO:0000256" key="6">
    <source>
        <dbReference type="ARBA" id="ARBA00022670"/>
    </source>
</evidence>
<keyword evidence="9" id="KW-0482">Metalloprotease</keyword>
<dbReference type="InterPro" id="IPR000787">
    <property type="entry name" value="Peptidase_M29"/>
</dbReference>
<keyword evidence="11" id="KW-1185">Reference proteome</keyword>
<dbReference type="OrthoDB" id="9803993at2"/>
<dbReference type="STRING" id="937777.Deipe_2873"/>
<dbReference type="PATRIC" id="fig|937777.3.peg.2890"/>
<dbReference type="AlphaFoldDB" id="L0A3B2"/>
<protein>
    <submittedName>
        <fullName evidence="10">Leucyl aminopeptidase (Aminopeptidase T)</fullName>
    </submittedName>
</protein>
<gene>
    <name evidence="10" type="ordered locus">Deipe_2873</name>
</gene>
<comment type="similarity">
    <text evidence="4">Belongs to the peptidase M29 family.</text>
</comment>
<dbReference type="InterPro" id="IPR035097">
    <property type="entry name" value="M29_N-terminal"/>
</dbReference>
<comment type="cofactor">
    <cofactor evidence="1">
        <name>Co(2+)</name>
        <dbReference type="ChEBI" id="CHEBI:48828"/>
    </cofactor>
</comment>
<dbReference type="InterPro" id="IPR052170">
    <property type="entry name" value="M29_Exopeptidase"/>
</dbReference>
<comment type="cofactor">
    <cofactor evidence="3">
        <name>Zn(2+)</name>
        <dbReference type="ChEBI" id="CHEBI:29105"/>
    </cofactor>
</comment>
<dbReference type="HOGENOM" id="CLU_057697_0_0_0"/>
<keyword evidence="7" id="KW-0479">Metal-binding</keyword>
<comment type="cofactor">
    <cofactor evidence="2">
        <name>Mg(2+)</name>
        <dbReference type="ChEBI" id="CHEBI:18420"/>
    </cofactor>
</comment>
<name>L0A3B2_DEIPD</name>
<accession>L0A3B2</accession>
<dbReference type="PANTHER" id="PTHR34448:SF1">
    <property type="entry name" value="BLL6088 PROTEIN"/>
    <property type="match status" value="1"/>
</dbReference>
<evidence type="ECO:0000256" key="5">
    <source>
        <dbReference type="ARBA" id="ARBA00022438"/>
    </source>
</evidence>
<organism evidence="10 11">
    <name type="scientific">Deinococcus peraridilitoris (strain DSM 19664 / LMG 22246 / CIP 109416 / KR-200)</name>
    <dbReference type="NCBI Taxonomy" id="937777"/>
    <lineage>
        <taxon>Bacteria</taxon>
        <taxon>Thermotogati</taxon>
        <taxon>Deinococcota</taxon>
        <taxon>Deinococci</taxon>
        <taxon>Deinococcales</taxon>
        <taxon>Deinococcaceae</taxon>
        <taxon>Deinococcus</taxon>
    </lineage>
</organism>
<dbReference type="Proteomes" id="UP000010467">
    <property type="component" value="Chromosome"/>
</dbReference>
<dbReference type="Pfam" id="PF02073">
    <property type="entry name" value="Peptidase_M29"/>
    <property type="match status" value="1"/>
</dbReference>
<keyword evidence="5 10" id="KW-0031">Aminopeptidase</keyword>
<dbReference type="eggNOG" id="COG2309">
    <property type="taxonomic scope" value="Bacteria"/>
</dbReference>
<dbReference type="EMBL" id="CP003382">
    <property type="protein sequence ID" value="AFZ68336.1"/>
    <property type="molecule type" value="Genomic_DNA"/>
</dbReference>
<dbReference type="PANTHER" id="PTHR34448">
    <property type="entry name" value="AMINOPEPTIDASE"/>
    <property type="match status" value="1"/>
</dbReference>
<dbReference type="KEGG" id="dpd:Deipe_2873"/>
<evidence type="ECO:0000256" key="2">
    <source>
        <dbReference type="ARBA" id="ARBA00001946"/>
    </source>
</evidence>
<dbReference type="GO" id="GO:0006508">
    <property type="term" value="P:proteolysis"/>
    <property type="evidence" value="ECO:0007669"/>
    <property type="project" value="UniProtKB-KW"/>
</dbReference>
<proteinExistence type="inferred from homology"/>
<keyword evidence="6" id="KW-0645">Protease</keyword>
<dbReference type="GO" id="GO:0008237">
    <property type="term" value="F:metallopeptidase activity"/>
    <property type="evidence" value="ECO:0007669"/>
    <property type="project" value="UniProtKB-KW"/>
</dbReference>
<dbReference type="GO" id="GO:0004177">
    <property type="term" value="F:aminopeptidase activity"/>
    <property type="evidence" value="ECO:0007669"/>
    <property type="project" value="UniProtKB-KW"/>
</dbReference>
<evidence type="ECO:0000256" key="4">
    <source>
        <dbReference type="ARBA" id="ARBA00008236"/>
    </source>
</evidence>
<dbReference type="Gene3D" id="3.40.1830.10">
    <property type="entry name" value="Thermophilic metalloprotease (M29)"/>
    <property type="match status" value="1"/>
</dbReference>
<evidence type="ECO:0000256" key="1">
    <source>
        <dbReference type="ARBA" id="ARBA00001941"/>
    </source>
</evidence>
<evidence type="ECO:0000256" key="8">
    <source>
        <dbReference type="ARBA" id="ARBA00022801"/>
    </source>
</evidence>
<dbReference type="GO" id="GO:0046872">
    <property type="term" value="F:metal ion binding"/>
    <property type="evidence" value="ECO:0007669"/>
    <property type="project" value="UniProtKB-KW"/>
</dbReference>
<evidence type="ECO:0000256" key="7">
    <source>
        <dbReference type="ARBA" id="ARBA00022723"/>
    </source>
</evidence>
<dbReference type="RefSeq" id="WP_015236638.1">
    <property type="nucleotide sequence ID" value="NC_019793.1"/>
</dbReference>
<keyword evidence="8" id="KW-0378">Hydrolase</keyword>
<evidence type="ECO:0000313" key="10">
    <source>
        <dbReference type="EMBL" id="AFZ68336.1"/>
    </source>
</evidence>
<sequence length="358" mass="39248">MSYDHLKHARLLVDYCVSAQPGERILVQGSTLALPLVEALHNTLLQRGAFPVVRLEYPSQSDDFYRFAPDAFLDTLHPLQLQEIESLDGSIRILTPSEPAADLDPVRSARHRKTLAPVARERARRKWNLTLYPTAWGAHAANMTSEQYEAFVASAMFLDTPDPVEKWAEVRALQAQLIARLARADEVRILGPETDLRLSVKGRTWANSDGKRNMPSGEVFTGPLETSANGHIYYGLPTIYNAQVVRGIRLTFQGGQVVAASAEEGDAVLRAALETDAGSRFLGELGIGSNYGIQQASQNILFDEKIGGTVHLALGNSYPETGGKNESALHWDMIADLRGGGQILLDGEVFQEQGRFVG</sequence>
<dbReference type="SUPFAM" id="SSF144052">
    <property type="entry name" value="Thermophilic metalloprotease-like"/>
    <property type="match status" value="1"/>
</dbReference>
<evidence type="ECO:0000256" key="3">
    <source>
        <dbReference type="ARBA" id="ARBA00001947"/>
    </source>
</evidence>